<feature type="transmembrane region" description="Helical" evidence="7">
    <location>
        <begin position="556"/>
        <end position="578"/>
    </location>
</feature>
<feature type="transmembrane region" description="Helical" evidence="7">
    <location>
        <begin position="110"/>
        <end position="133"/>
    </location>
</feature>
<feature type="domain" description="Major facilitator superfamily (MFS) profile" evidence="8">
    <location>
        <begin position="72"/>
        <end position="583"/>
    </location>
</feature>
<gene>
    <name evidence="9" type="ORF">D6D01_00235</name>
</gene>
<dbReference type="EMBL" id="QZBD01000003">
    <property type="protein sequence ID" value="THY36683.1"/>
    <property type="molecule type" value="Genomic_DNA"/>
</dbReference>
<dbReference type="PANTHER" id="PTHR23504:SF6">
    <property type="entry name" value="MULTIDRUG TRANSPORTER, PUTATIVE (AFU_ORTHOLOGUE AFUA_4G08740)-RELATED"/>
    <property type="match status" value="1"/>
</dbReference>
<reference evidence="9 10" key="1">
    <citation type="submission" date="2018-10" db="EMBL/GenBank/DDBJ databases">
        <title>Fifty Aureobasidium pullulans genomes reveal a recombining polyextremotolerant generalist.</title>
        <authorList>
            <person name="Gostincar C."/>
            <person name="Turk M."/>
            <person name="Zajc J."/>
            <person name="Gunde-Cimerman N."/>
        </authorList>
    </citation>
    <scope>NUCLEOTIDE SEQUENCE [LARGE SCALE GENOMIC DNA]</scope>
    <source>
        <strain evidence="9 10">EXF-6604</strain>
    </source>
</reference>
<dbReference type="PROSITE" id="PS50850">
    <property type="entry name" value="MFS"/>
    <property type="match status" value="1"/>
</dbReference>
<feature type="transmembrane region" description="Helical" evidence="7">
    <location>
        <begin position="484"/>
        <end position="504"/>
    </location>
</feature>
<feature type="transmembrane region" description="Helical" evidence="7">
    <location>
        <begin position="246"/>
        <end position="270"/>
    </location>
</feature>
<dbReference type="SUPFAM" id="SSF103473">
    <property type="entry name" value="MFS general substrate transporter"/>
    <property type="match status" value="1"/>
</dbReference>
<organism evidence="9 10">
    <name type="scientific">Aureobasidium pullulans</name>
    <name type="common">Black yeast</name>
    <name type="synonym">Pullularia pullulans</name>
    <dbReference type="NCBI Taxonomy" id="5580"/>
    <lineage>
        <taxon>Eukaryota</taxon>
        <taxon>Fungi</taxon>
        <taxon>Dikarya</taxon>
        <taxon>Ascomycota</taxon>
        <taxon>Pezizomycotina</taxon>
        <taxon>Dothideomycetes</taxon>
        <taxon>Dothideomycetidae</taxon>
        <taxon>Dothideales</taxon>
        <taxon>Saccotheciaceae</taxon>
        <taxon>Aureobasidium</taxon>
    </lineage>
</organism>
<feature type="transmembrane region" description="Helical" evidence="7">
    <location>
        <begin position="350"/>
        <end position="372"/>
    </location>
</feature>
<evidence type="ECO:0000313" key="10">
    <source>
        <dbReference type="Proteomes" id="UP000306584"/>
    </source>
</evidence>
<dbReference type="InterPro" id="IPR011701">
    <property type="entry name" value="MFS"/>
</dbReference>
<accession>A0A4V4JYF5</accession>
<dbReference type="Proteomes" id="UP000306584">
    <property type="component" value="Unassembled WGS sequence"/>
</dbReference>
<feature type="region of interest" description="Disordered" evidence="6">
    <location>
        <begin position="1"/>
        <end position="27"/>
    </location>
</feature>
<feature type="transmembrane region" description="Helical" evidence="7">
    <location>
        <begin position="145"/>
        <end position="164"/>
    </location>
</feature>
<keyword evidence="3 7" id="KW-0812">Transmembrane</keyword>
<keyword evidence="2" id="KW-0813">Transport</keyword>
<feature type="transmembrane region" description="Helical" evidence="7">
    <location>
        <begin position="450"/>
        <end position="472"/>
    </location>
</feature>
<evidence type="ECO:0000256" key="5">
    <source>
        <dbReference type="ARBA" id="ARBA00023136"/>
    </source>
</evidence>
<feature type="transmembrane region" description="Helical" evidence="7">
    <location>
        <begin position="417"/>
        <end position="438"/>
    </location>
</feature>
<dbReference type="AlphaFoldDB" id="A0A4V4JYF5"/>
<proteinExistence type="predicted"/>
<feature type="transmembrane region" description="Helical" evidence="7">
    <location>
        <begin position="170"/>
        <end position="191"/>
    </location>
</feature>
<keyword evidence="4 7" id="KW-1133">Transmembrane helix</keyword>
<dbReference type="GO" id="GO:0022857">
    <property type="term" value="F:transmembrane transporter activity"/>
    <property type="evidence" value="ECO:0007669"/>
    <property type="project" value="InterPro"/>
</dbReference>
<evidence type="ECO:0000256" key="1">
    <source>
        <dbReference type="ARBA" id="ARBA00004141"/>
    </source>
</evidence>
<dbReference type="PANTHER" id="PTHR23504">
    <property type="entry name" value="MAJOR FACILITATOR SUPERFAMILY DOMAIN-CONTAINING PROTEIN 10"/>
    <property type="match status" value="1"/>
</dbReference>
<keyword evidence="5 7" id="KW-0472">Membrane</keyword>
<dbReference type="InterPro" id="IPR036259">
    <property type="entry name" value="MFS_trans_sf"/>
</dbReference>
<name>A0A4V4JYF5_AURPU</name>
<evidence type="ECO:0000313" key="9">
    <source>
        <dbReference type="EMBL" id="THY36683.1"/>
    </source>
</evidence>
<dbReference type="GO" id="GO:0016020">
    <property type="term" value="C:membrane"/>
    <property type="evidence" value="ECO:0007669"/>
    <property type="project" value="UniProtKB-SubCell"/>
</dbReference>
<dbReference type="Gene3D" id="1.20.1250.20">
    <property type="entry name" value="MFS general substrate transporter like domains"/>
    <property type="match status" value="1"/>
</dbReference>
<evidence type="ECO:0000256" key="6">
    <source>
        <dbReference type="SAM" id="MobiDB-lite"/>
    </source>
</evidence>
<comment type="subcellular location">
    <subcellularLocation>
        <location evidence="1">Membrane</location>
        <topology evidence="1">Multi-pass membrane protein</topology>
    </subcellularLocation>
</comment>
<sequence>MPSTGLLQGDGSDQDVAEPSMYAPPSAARLEVLPVEEEEEEEEERLLQAQSMTQVSEKSEPVSWASLPRKDQLLILTLARLSEPLTQTSLQSYMFYQLRSFSPSASDSTISYQAGMLQAAFTGAQFCTALIWGRMADWEQMGRKRVILVGLLGTGIGALGFGFSNSFAVALLWRALGGALNGNIGVMRTMISEIIRDKKYQSRAFLLLPMTFNVGVIIGPILGGLLADPAESYPSLFGSVVWLKQWPYALPNIVSAGFLFLSAMVLLLGLEESHEALKNKPDLGLRIGRWLTRTIFRSDINQDYQALSNDEMDPSTMEMQAPIDEPPTPKLSKIKRKLPFSRIWTANVRFTFTAHFLLAGHVGTFNSLWFVFLSTPRYVPHEQTNNGMNPNSSLGVPPDYKPHPPFSWTGGLALPPARVGTALAILGVVGISLQLLLYPKISFRLGTVTSFRLSLCLFPLAYFLVPFLSLVSTTSTSPAAASGPLLWISIVIVLCIQVTARTFALPATAILINNACPHPSVLGSVHGLGQSASSAARTIGPLVLSYLYGVGLRKGVVGLSWWCMAGFATVGAVAGLFVKDGDGHEIWLEGEKEEEEDQGKVRRH</sequence>
<evidence type="ECO:0000256" key="2">
    <source>
        <dbReference type="ARBA" id="ARBA00022448"/>
    </source>
</evidence>
<feature type="transmembrane region" description="Helical" evidence="7">
    <location>
        <begin position="203"/>
        <end position="226"/>
    </location>
</feature>
<comment type="caution">
    <text evidence="9">The sequence shown here is derived from an EMBL/GenBank/DDBJ whole genome shotgun (WGS) entry which is preliminary data.</text>
</comment>
<evidence type="ECO:0000256" key="4">
    <source>
        <dbReference type="ARBA" id="ARBA00022989"/>
    </source>
</evidence>
<protein>
    <submittedName>
        <fullName evidence="9">MFS general substrate transporter</fullName>
    </submittedName>
</protein>
<evidence type="ECO:0000256" key="7">
    <source>
        <dbReference type="SAM" id="Phobius"/>
    </source>
</evidence>
<evidence type="ECO:0000259" key="8">
    <source>
        <dbReference type="PROSITE" id="PS50850"/>
    </source>
</evidence>
<evidence type="ECO:0000256" key="3">
    <source>
        <dbReference type="ARBA" id="ARBA00022692"/>
    </source>
</evidence>
<dbReference type="InterPro" id="IPR020846">
    <property type="entry name" value="MFS_dom"/>
</dbReference>
<dbReference type="Pfam" id="PF07690">
    <property type="entry name" value="MFS_1"/>
    <property type="match status" value="1"/>
</dbReference>